<evidence type="ECO:0000256" key="1">
    <source>
        <dbReference type="ARBA" id="ARBA00023015"/>
    </source>
</evidence>
<evidence type="ECO:0000256" key="2">
    <source>
        <dbReference type="ARBA" id="ARBA00023125"/>
    </source>
</evidence>
<evidence type="ECO:0000313" key="6">
    <source>
        <dbReference type="EMBL" id="MFC4670444.1"/>
    </source>
</evidence>
<evidence type="ECO:0000256" key="3">
    <source>
        <dbReference type="ARBA" id="ARBA00023163"/>
    </source>
</evidence>
<proteinExistence type="predicted"/>
<evidence type="ECO:0000313" key="7">
    <source>
        <dbReference type="Proteomes" id="UP001595973"/>
    </source>
</evidence>
<comment type="caution">
    <text evidence="6">The sequence shown here is derived from an EMBL/GenBank/DDBJ whole genome shotgun (WGS) entry which is preliminary data.</text>
</comment>
<reference evidence="7" key="1">
    <citation type="journal article" date="2019" name="Int. J. Syst. Evol. Microbiol.">
        <title>The Global Catalogue of Microorganisms (GCM) 10K type strain sequencing project: providing services to taxonomists for standard genome sequencing and annotation.</title>
        <authorList>
            <consortium name="The Broad Institute Genomics Platform"/>
            <consortium name="The Broad Institute Genome Sequencing Center for Infectious Disease"/>
            <person name="Wu L."/>
            <person name="Ma J."/>
        </authorList>
    </citation>
    <scope>NUCLEOTIDE SEQUENCE [LARGE SCALE GENOMIC DNA]</scope>
    <source>
        <strain evidence="7">CGMCC 4.7283</strain>
    </source>
</reference>
<dbReference type="Proteomes" id="UP001595973">
    <property type="component" value="Unassembled WGS sequence"/>
</dbReference>
<feature type="domain" description="HTH tetR-type" evidence="5">
    <location>
        <begin position="33"/>
        <end position="93"/>
    </location>
</feature>
<sequence>MSSTKVTDRLRAARSELLKEADIRVVQNQSLIDDRRKQICDAATELFLEKGFAATTIRDICARSNVNQASIYDYIANKNDILRRVLNQLWFREDVQMLPEILLDDSLTLREAIERFLRQSWQVKRKGTLLAYRCIPHLLPEDRKALRIREAALMKDLSDQLHRRLGLQDEDPRLDVLSNLVVFLQAFGPMRDWLHSDIPDETVLRTVSAAAAAMIEAVADS</sequence>
<dbReference type="SUPFAM" id="SSF46689">
    <property type="entry name" value="Homeodomain-like"/>
    <property type="match status" value="1"/>
</dbReference>
<dbReference type="PROSITE" id="PS50977">
    <property type="entry name" value="HTH_TETR_2"/>
    <property type="match status" value="1"/>
</dbReference>
<evidence type="ECO:0000259" key="5">
    <source>
        <dbReference type="PROSITE" id="PS50977"/>
    </source>
</evidence>
<name>A0ABV9KK10_9RHOB</name>
<dbReference type="PANTHER" id="PTHR30055:SF234">
    <property type="entry name" value="HTH-TYPE TRANSCRIPTIONAL REGULATOR BETI"/>
    <property type="match status" value="1"/>
</dbReference>
<dbReference type="PANTHER" id="PTHR30055">
    <property type="entry name" value="HTH-TYPE TRANSCRIPTIONAL REGULATOR RUTR"/>
    <property type="match status" value="1"/>
</dbReference>
<dbReference type="EMBL" id="JBHSGI010000024">
    <property type="protein sequence ID" value="MFC4670444.1"/>
    <property type="molecule type" value="Genomic_DNA"/>
</dbReference>
<dbReference type="InterPro" id="IPR009057">
    <property type="entry name" value="Homeodomain-like_sf"/>
</dbReference>
<gene>
    <name evidence="6" type="ORF">ACFO5X_17910</name>
</gene>
<feature type="DNA-binding region" description="H-T-H motif" evidence="4">
    <location>
        <begin position="56"/>
        <end position="75"/>
    </location>
</feature>
<dbReference type="InterPro" id="IPR001647">
    <property type="entry name" value="HTH_TetR"/>
</dbReference>
<evidence type="ECO:0000256" key="4">
    <source>
        <dbReference type="PROSITE-ProRule" id="PRU00335"/>
    </source>
</evidence>
<organism evidence="6 7">
    <name type="scientific">Seohaeicola nanhaiensis</name>
    <dbReference type="NCBI Taxonomy" id="1387282"/>
    <lineage>
        <taxon>Bacteria</taxon>
        <taxon>Pseudomonadati</taxon>
        <taxon>Pseudomonadota</taxon>
        <taxon>Alphaproteobacteria</taxon>
        <taxon>Rhodobacterales</taxon>
        <taxon>Roseobacteraceae</taxon>
        <taxon>Seohaeicola</taxon>
    </lineage>
</organism>
<keyword evidence="2 4" id="KW-0238">DNA-binding</keyword>
<dbReference type="Gene3D" id="1.10.357.10">
    <property type="entry name" value="Tetracycline Repressor, domain 2"/>
    <property type="match status" value="1"/>
</dbReference>
<keyword evidence="7" id="KW-1185">Reference proteome</keyword>
<dbReference type="RefSeq" id="WP_380719449.1">
    <property type="nucleotide sequence ID" value="NZ_JBHSGI010000024.1"/>
</dbReference>
<dbReference type="PRINTS" id="PR00455">
    <property type="entry name" value="HTHTETR"/>
</dbReference>
<protein>
    <submittedName>
        <fullName evidence="6">TetR/AcrR family transcriptional regulator</fullName>
    </submittedName>
</protein>
<keyword evidence="3" id="KW-0804">Transcription</keyword>
<dbReference type="InterPro" id="IPR050109">
    <property type="entry name" value="HTH-type_TetR-like_transc_reg"/>
</dbReference>
<keyword evidence="1" id="KW-0805">Transcription regulation</keyword>
<accession>A0ABV9KK10</accession>
<dbReference type="Pfam" id="PF00440">
    <property type="entry name" value="TetR_N"/>
    <property type="match status" value="1"/>
</dbReference>